<sequence length="337" mass="36614">MSYSRTTAELLAQEELPGLVNRSRNHLDTFLVRDHACWLVSEPGHEIVVGRVASDSGRVFAEQRRWLSHKPGQTQGFASPLPDGGLAMVVNGVVTVYDASGRQRWTYEFEPWPDRGTGGPSCVADASGHRLLVTTPGPDLSDHAYSGDACVALDLADGRRVTQTLLPSASAGYIFQQSLTDPTQVFLDALQGDTFYSLAVTLEDDTLRTQSVGGDDEPFAGVSLNGVVLKLDIGGEWLSRCEAGQEDIVVEAADVLPEGMRFVGHRPGFLDNDRVLVAVAEEEDSDDNRHLILEAHTLQPVAELDYPGTVSCDPLALGDGTWLTTEGDLVRRWRVTQ</sequence>
<dbReference type="RefSeq" id="WP_275806619.1">
    <property type="nucleotide sequence ID" value="NZ_BAAANM010000005.1"/>
</dbReference>
<protein>
    <recommendedName>
        <fullName evidence="3">PQQ-like domain-containing protein</fullName>
    </recommendedName>
</protein>
<evidence type="ECO:0000313" key="1">
    <source>
        <dbReference type="EMBL" id="MDF2254360.1"/>
    </source>
</evidence>
<dbReference type="EMBL" id="JARHTQ010000001">
    <property type="protein sequence ID" value="MDF2254360.1"/>
    <property type="molecule type" value="Genomic_DNA"/>
</dbReference>
<reference evidence="1 2" key="1">
    <citation type="submission" date="2023-03" db="EMBL/GenBank/DDBJ databases">
        <title>Draft genome sequence of type strain Streptomyces ferralitis JCM 14344.</title>
        <authorList>
            <person name="Klaysubun C."/>
            <person name="Duangmal K."/>
        </authorList>
    </citation>
    <scope>NUCLEOTIDE SEQUENCE [LARGE SCALE GENOMIC DNA]</scope>
    <source>
        <strain evidence="1 2">JCM 14344</strain>
    </source>
</reference>
<gene>
    <name evidence="1" type="ORF">P2L57_01050</name>
</gene>
<dbReference type="Gene3D" id="2.130.10.10">
    <property type="entry name" value="YVTN repeat-like/Quinoprotein amine dehydrogenase"/>
    <property type="match status" value="1"/>
</dbReference>
<dbReference type="Proteomes" id="UP001220022">
    <property type="component" value="Unassembled WGS sequence"/>
</dbReference>
<dbReference type="SUPFAM" id="SSF50998">
    <property type="entry name" value="Quinoprotein alcohol dehydrogenase-like"/>
    <property type="match status" value="1"/>
</dbReference>
<comment type="caution">
    <text evidence="1">The sequence shown here is derived from an EMBL/GenBank/DDBJ whole genome shotgun (WGS) entry which is preliminary data.</text>
</comment>
<dbReference type="InterPro" id="IPR015943">
    <property type="entry name" value="WD40/YVTN_repeat-like_dom_sf"/>
</dbReference>
<dbReference type="InterPro" id="IPR011047">
    <property type="entry name" value="Quinoprotein_ADH-like_sf"/>
</dbReference>
<keyword evidence="2" id="KW-1185">Reference proteome</keyword>
<organism evidence="1 2">
    <name type="scientific">Streptantibioticus ferralitis</name>
    <dbReference type="NCBI Taxonomy" id="236510"/>
    <lineage>
        <taxon>Bacteria</taxon>
        <taxon>Bacillati</taxon>
        <taxon>Actinomycetota</taxon>
        <taxon>Actinomycetes</taxon>
        <taxon>Kitasatosporales</taxon>
        <taxon>Streptomycetaceae</taxon>
        <taxon>Streptantibioticus</taxon>
    </lineage>
</organism>
<evidence type="ECO:0000313" key="2">
    <source>
        <dbReference type="Proteomes" id="UP001220022"/>
    </source>
</evidence>
<proteinExistence type="predicted"/>
<accession>A0ABT5YS83</accession>
<name>A0ABT5YS83_9ACTN</name>
<evidence type="ECO:0008006" key="3">
    <source>
        <dbReference type="Google" id="ProtNLM"/>
    </source>
</evidence>